<keyword evidence="3" id="KW-1185">Reference proteome</keyword>
<protein>
    <submittedName>
        <fullName evidence="2">Uncharacterized protein</fullName>
    </submittedName>
</protein>
<evidence type="ECO:0000313" key="2">
    <source>
        <dbReference type="EMBL" id="KAK1306838.1"/>
    </source>
</evidence>
<reference evidence="2" key="2">
    <citation type="submission" date="2023-06" db="EMBL/GenBank/DDBJ databases">
        <authorList>
            <person name="Ma L."/>
            <person name="Liu K.-W."/>
            <person name="Li Z."/>
            <person name="Hsiao Y.-Y."/>
            <person name="Qi Y."/>
            <person name="Fu T."/>
            <person name="Tang G."/>
            <person name="Zhang D."/>
            <person name="Sun W.-H."/>
            <person name="Liu D.-K."/>
            <person name="Li Y."/>
            <person name="Chen G.-Z."/>
            <person name="Liu X.-D."/>
            <person name="Liao X.-Y."/>
            <person name="Jiang Y.-T."/>
            <person name="Yu X."/>
            <person name="Hao Y."/>
            <person name="Huang J."/>
            <person name="Zhao X.-W."/>
            <person name="Ke S."/>
            <person name="Chen Y.-Y."/>
            <person name="Wu W.-L."/>
            <person name="Hsu J.-L."/>
            <person name="Lin Y.-F."/>
            <person name="Huang M.-D."/>
            <person name="Li C.-Y."/>
            <person name="Huang L."/>
            <person name="Wang Z.-W."/>
            <person name="Zhao X."/>
            <person name="Zhong W.-Y."/>
            <person name="Peng D.-H."/>
            <person name="Ahmad S."/>
            <person name="Lan S."/>
            <person name="Zhang J.-S."/>
            <person name="Tsai W.-C."/>
            <person name="Van De Peer Y."/>
            <person name="Liu Z.-J."/>
        </authorList>
    </citation>
    <scope>NUCLEOTIDE SEQUENCE</scope>
    <source>
        <strain evidence="2">CP</strain>
        <tissue evidence="2">Leaves</tissue>
    </source>
</reference>
<sequence>MPPRVAKRSPVGPRLKKAAATSVASKPRQLVKVEENVVVEKVKRRKLEANRDFPMKGNLPQFH</sequence>
<evidence type="ECO:0000313" key="3">
    <source>
        <dbReference type="Proteomes" id="UP001180020"/>
    </source>
</evidence>
<evidence type="ECO:0000256" key="1">
    <source>
        <dbReference type="SAM" id="MobiDB-lite"/>
    </source>
</evidence>
<accession>A0AAV9DZN8</accession>
<comment type="caution">
    <text evidence="2">The sequence shown here is derived from an EMBL/GenBank/DDBJ whole genome shotgun (WGS) entry which is preliminary data.</text>
</comment>
<proteinExistence type="predicted"/>
<reference evidence="2" key="1">
    <citation type="journal article" date="2023" name="Nat. Commun.">
        <title>Diploid and tetraploid genomes of Acorus and the evolution of monocots.</title>
        <authorList>
            <person name="Ma L."/>
            <person name="Liu K.W."/>
            <person name="Li Z."/>
            <person name="Hsiao Y.Y."/>
            <person name="Qi Y."/>
            <person name="Fu T."/>
            <person name="Tang G.D."/>
            <person name="Zhang D."/>
            <person name="Sun W.H."/>
            <person name="Liu D.K."/>
            <person name="Li Y."/>
            <person name="Chen G.Z."/>
            <person name="Liu X.D."/>
            <person name="Liao X.Y."/>
            <person name="Jiang Y.T."/>
            <person name="Yu X."/>
            <person name="Hao Y."/>
            <person name="Huang J."/>
            <person name="Zhao X.W."/>
            <person name="Ke S."/>
            <person name="Chen Y.Y."/>
            <person name="Wu W.L."/>
            <person name="Hsu J.L."/>
            <person name="Lin Y.F."/>
            <person name="Huang M.D."/>
            <person name="Li C.Y."/>
            <person name="Huang L."/>
            <person name="Wang Z.W."/>
            <person name="Zhao X."/>
            <person name="Zhong W.Y."/>
            <person name="Peng D.H."/>
            <person name="Ahmad S."/>
            <person name="Lan S."/>
            <person name="Zhang J.S."/>
            <person name="Tsai W.C."/>
            <person name="Van de Peer Y."/>
            <person name="Liu Z.J."/>
        </authorList>
    </citation>
    <scope>NUCLEOTIDE SEQUENCE</scope>
    <source>
        <strain evidence="2">CP</strain>
    </source>
</reference>
<organism evidence="2 3">
    <name type="scientific">Acorus calamus</name>
    <name type="common">Sweet flag</name>
    <dbReference type="NCBI Taxonomy" id="4465"/>
    <lineage>
        <taxon>Eukaryota</taxon>
        <taxon>Viridiplantae</taxon>
        <taxon>Streptophyta</taxon>
        <taxon>Embryophyta</taxon>
        <taxon>Tracheophyta</taxon>
        <taxon>Spermatophyta</taxon>
        <taxon>Magnoliopsida</taxon>
        <taxon>Liliopsida</taxon>
        <taxon>Acoraceae</taxon>
        <taxon>Acorus</taxon>
    </lineage>
</organism>
<name>A0AAV9DZN8_ACOCL</name>
<dbReference type="Proteomes" id="UP001180020">
    <property type="component" value="Unassembled WGS sequence"/>
</dbReference>
<gene>
    <name evidence="2" type="ORF">QJS10_CPA10g01031</name>
</gene>
<feature type="region of interest" description="Disordered" evidence="1">
    <location>
        <begin position="1"/>
        <end position="27"/>
    </location>
</feature>
<dbReference type="AlphaFoldDB" id="A0AAV9DZN8"/>
<dbReference type="EMBL" id="JAUJYO010000010">
    <property type="protein sequence ID" value="KAK1306838.1"/>
    <property type="molecule type" value="Genomic_DNA"/>
</dbReference>